<evidence type="ECO:0000313" key="1">
    <source>
        <dbReference type="EMBL" id="OBU11739.1"/>
    </source>
</evidence>
<reference evidence="1 2" key="1">
    <citation type="submission" date="2016-06" db="EMBL/GenBank/DDBJ databases">
        <authorList>
            <person name="Kjaerup R.B."/>
            <person name="Dalgaard T.S."/>
            <person name="Juul-Madsen H.R."/>
        </authorList>
    </citation>
    <scope>NUCLEOTIDE SEQUENCE [LARGE SCALE GENOMIC DNA]</scope>
    <source>
        <strain evidence="1 2">GCSL-Mp3</strain>
    </source>
</reference>
<proteinExistence type="predicted"/>
<evidence type="ECO:0000313" key="2">
    <source>
        <dbReference type="Proteomes" id="UP000092247"/>
    </source>
</evidence>
<name>A0A1B8HQH9_9GAMM</name>
<dbReference type="AlphaFoldDB" id="A0A1B8HQH9"/>
<sequence length="101" mass="12139">MDNEILNKLRKIKESYLEEDGLRSVLLEDISFIDEVINELERFYNVKPVAFTIKDDSGYLYVNRMTTQGRDDDELTYQLNLLQKYYPEKQYSITPLYRLDK</sequence>
<organism evidence="1 2">
    <name type="scientific">Morganella psychrotolerans</name>
    <dbReference type="NCBI Taxonomy" id="368603"/>
    <lineage>
        <taxon>Bacteria</taxon>
        <taxon>Pseudomonadati</taxon>
        <taxon>Pseudomonadota</taxon>
        <taxon>Gammaproteobacteria</taxon>
        <taxon>Enterobacterales</taxon>
        <taxon>Morganellaceae</taxon>
        <taxon>Morganella</taxon>
    </lineage>
</organism>
<dbReference type="RefSeq" id="WP_067421219.1">
    <property type="nucleotide sequence ID" value="NZ_LZEX01000001.1"/>
</dbReference>
<accession>A0A1B8HQH9</accession>
<dbReference type="Proteomes" id="UP000092247">
    <property type="component" value="Unassembled WGS sequence"/>
</dbReference>
<protein>
    <submittedName>
        <fullName evidence="1">Uncharacterized protein</fullName>
    </submittedName>
</protein>
<comment type="caution">
    <text evidence="1">The sequence shown here is derived from an EMBL/GenBank/DDBJ whole genome shotgun (WGS) entry which is preliminary data.</text>
</comment>
<dbReference type="EMBL" id="LZEX01000001">
    <property type="protein sequence ID" value="OBU11739.1"/>
    <property type="molecule type" value="Genomic_DNA"/>
</dbReference>
<gene>
    <name evidence="1" type="ORF">AYY17_03285</name>
</gene>